<keyword evidence="2" id="KW-1185">Reference proteome</keyword>
<name>E3QE09_COLGM</name>
<sequence>QQRSFLFDQKHHSFLLDPRAVLDQHSFFLTDCFEVHPNYQVNGSIIPSCRTESSVNSLSSHLFSLPADLETQKVHTKACPKLSSTSLNPTRLLILCPAHSLIDLELR</sequence>
<evidence type="ECO:0000313" key="2">
    <source>
        <dbReference type="Proteomes" id="UP000008782"/>
    </source>
</evidence>
<reference evidence="2" key="1">
    <citation type="journal article" date="2012" name="Nat. Genet.">
        <title>Lifestyle transitions in plant pathogenic Colletotrichum fungi deciphered by genome and transcriptome analyses.</title>
        <authorList>
            <person name="O'Connell R.J."/>
            <person name="Thon M.R."/>
            <person name="Hacquard S."/>
            <person name="Amyotte S.G."/>
            <person name="Kleemann J."/>
            <person name="Torres M.F."/>
            <person name="Damm U."/>
            <person name="Buiate E.A."/>
            <person name="Epstein L."/>
            <person name="Alkan N."/>
            <person name="Altmueller J."/>
            <person name="Alvarado-Balderrama L."/>
            <person name="Bauser C.A."/>
            <person name="Becker C."/>
            <person name="Birren B.W."/>
            <person name="Chen Z."/>
            <person name="Choi J."/>
            <person name="Crouch J.A."/>
            <person name="Duvick J.P."/>
            <person name="Farman M.A."/>
            <person name="Gan P."/>
            <person name="Heiman D."/>
            <person name="Henrissat B."/>
            <person name="Howard R.J."/>
            <person name="Kabbage M."/>
            <person name="Koch C."/>
            <person name="Kracher B."/>
            <person name="Kubo Y."/>
            <person name="Law A.D."/>
            <person name="Lebrun M.-H."/>
            <person name="Lee Y.-H."/>
            <person name="Miyara I."/>
            <person name="Moore N."/>
            <person name="Neumann U."/>
            <person name="Nordstroem K."/>
            <person name="Panaccione D.G."/>
            <person name="Panstruga R."/>
            <person name="Place M."/>
            <person name="Proctor R.H."/>
            <person name="Prusky D."/>
            <person name="Rech G."/>
            <person name="Reinhardt R."/>
            <person name="Rollins J.A."/>
            <person name="Rounsley S."/>
            <person name="Schardl C.L."/>
            <person name="Schwartz D.C."/>
            <person name="Shenoy N."/>
            <person name="Shirasu K."/>
            <person name="Sikhakolli U.R."/>
            <person name="Stueber K."/>
            <person name="Sukno S.A."/>
            <person name="Sweigard J.A."/>
            <person name="Takano Y."/>
            <person name="Takahara H."/>
            <person name="Trail F."/>
            <person name="van der Does H.C."/>
            <person name="Voll L.M."/>
            <person name="Will I."/>
            <person name="Young S."/>
            <person name="Zeng Q."/>
            <person name="Zhang J."/>
            <person name="Zhou S."/>
            <person name="Dickman M.B."/>
            <person name="Schulze-Lefert P."/>
            <person name="Ver Loren van Themaat E."/>
            <person name="Ma L.-J."/>
            <person name="Vaillancourt L.J."/>
        </authorList>
    </citation>
    <scope>NUCLEOTIDE SEQUENCE [LARGE SCALE GENOMIC DNA]</scope>
    <source>
        <strain evidence="2">M1.001 / M2 / FGSC 10212</strain>
    </source>
</reference>
<dbReference type="HOGENOM" id="CLU_2216076_0_0_1"/>
<evidence type="ECO:0000313" key="1">
    <source>
        <dbReference type="EMBL" id="EFQ29097.1"/>
    </source>
</evidence>
<accession>E3QE09</accession>
<gene>
    <name evidence="1" type="ORF">GLRG_04241</name>
</gene>
<dbReference type="RefSeq" id="XP_008093117.1">
    <property type="nucleotide sequence ID" value="XM_008094926.1"/>
</dbReference>
<dbReference type="VEuPathDB" id="FungiDB:GLRG_04241"/>
<proteinExistence type="predicted"/>
<feature type="non-terminal residue" evidence="1">
    <location>
        <position position="1"/>
    </location>
</feature>
<dbReference type="EMBL" id="GG697343">
    <property type="protein sequence ID" value="EFQ29097.1"/>
    <property type="molecule type" value="Genomic_DNA"/>
</dbReference>
<organism evidence="2">
    <name type="scientific">Colletotrichum graminicola (strain M1.001 / M2 / FGSC 10212)</name>
    <name type="common">Maize anthracnose fungus</name>
    <name type="synonym">Glomerella graminicola</name>
    <dbReference type="NCBI Taxonomy" id="645133"/>
    <lineage>
        <taxon>Eukaryota</taxon>
        <taxon>Fungi</taxon>
        <taxon>Dikarya</taxon>
        <taxon>Ascomycota</taxon>
        <taxon>Pezizomycotina</taxon>
        <taxon>Sordariomycetes</taxon>
        <taxon>Hypocreomycetidae</taxon>
        <taxon>Glomerellales</taxon>
        <taxon>Glomerellaceae</taxon>
        <taxon>Colletotrichum</taxon>
        <taxon>Colletotrichum graminicola species complex</taxon>
    </lineage>
</organism>
<protein>
    <submittedName>
        <fullName evidence="1">Uncharacterized protein</fullName>
    </submittedName>
</protein>
<dbReference type="Proteomes" id="UP000008782">
    <property type="component" value="Unassembled WGS sequence"/>
</dbReference>
<dbReference type="AlphaFoldDB" id="E3QE09"/>
<dbReference type="GeneID" id="24409606"/>